<reference evidence="1 2" key="1">
    <citation type="submission" date="2024-06" db="EMBL/GenBank/DDBJ databases">
        <title>Genomic Encyclopedia of Type Strains, Phase IV (KMG-IV): sequencing the most valuable type-strain genomes for metagenomic binning, comparative biology and taxonomic classification.</title>
        <authorList>
            <person name="Goeker M."/>
        </authorList>
    </citation>
    <scope>NUCLEOTIDE SEQUENCE [LARGE SCALE GENOMIC DNA]</scope>
    <source>
        <strain evidence="1 2">DSM 29388</strain>
    </source>
</reference>
<sequence length="197" mass="21078">MSLLTSFILFSIFTWNCSSNDDNGNAPNNSAGPSFIKLQLDGATVFDKSTNNPNPSAEFLNATISTQEFTLNGTTIPANTLSIVTGNDTYTQTGLGKMIMVLAYNITEVGTYNFTANANNQFFYSDTTNPSSTFISQIMEPFETTATITITKIGGLNPAGNGRYVSGYITGTAMSGSVSNPNEEMSFRLDFNGGVPE</sequence>
<dbReference type="RefSeq" id="WP_354508922.1">
    <property type="nucleotide sequence ID" value="NZ_JBEPMO010000008.1"/>
</dbReference>
<dbReference type="EMBL" id="JBEPMO010000008">
    <property type="protein sequence ID" value="MET3732066.1"/>
    <property type="molecule type" value="Genomic_DNA"/>
</dbReference>
<organism evidence="1 2">
    <name type="scientific">Moheibacter stercoris</name>
    <dbReference type="NCBI Taxonomy" id="1628251"/>
    <lineage>
        <taxon>Bacteria</taxon>
        <taxon>Pseudomonadati</taxon>
        <taxon>Bacteroidota</taxon>
        <taxon>Flavobacteriia</taxon>
        <taxon>Flavobacteriales</taxon>
        <taxon>Weeksellaceae</taxon>
        <taxon>Moheibacter</taxon>
    </lineage>
</organism>
<proteinExistence type="predicted"/>
<keyword evidence="2" id="KW-1185">Reference proteome</keyword>
<gene>
    <name evidence="1" type="ORF">ABID46_001650</name>
</gene>
<evidence type="ECO:0000313" key="2">
    <source>
        <dbReference type="Proteomes" id="UP001549146"/>
    </source>
</evidence>
<name>A0ABV2LU33_9FLAO</name>
<evidence type="ECO:0000313" key="1">
    <source>
        <dbReference type="EMBL" id="MET3732066.1"/>
    </source>
</evidence>
<protein>
    <submittedName>
        <fullName evidence="1">Uncharacterized protein</fullName>
    </submittedName>
</protein>
<comment type="caution">
    <text evidence="1">The sequence shown here is derived from an EMBL/GenBank/DDBJ whole genome shotgun (WGS) entry which is preliminary data.</text>
</comment>
<dbReference type="Proteomes" id="UP001549146">
    <property type="component" value="Unassembled WGS sequence"/>
</dbReference>
<accession>A0ABV2LU33</accession>